<dbReference type="FunFam" id="3.30.70.270:FF:000001">
    <property type="entry name" value="Diguanylate cyclase domain protein"/>
    <property type="match status" value="1"/>
</dbReference>
<dbReference type="InterPro" id="IPR029787">
    <property type="entry name" value="Nucleotide_cyclase"/>
</dbReference>
<keyword evidence="3" id="KW-1003">Cell membrane</keyword>
<feature type="domain" description="GGDEF" evidence="8">
    <location>
        <begin position="392"/>
        <end position="522"/>
    </location>
</feature>
<dbReference type="GO" id="GO:0005886">
    <property type="term" value="C:plasma membrane"/>
    <property type="evidence" value="ECO:0007669"/>
    <property type="project" value="UniProtKB-SubCell"/>
</dbReference>
<dbReference type="Gene3D" id="3.30.450.20">
    <property type="entry name" value="PAS domain"/>
    <property type="match status" value="1"/>
</dbReference>
<dbReference type="Gene3D" id="3.30.70.270">
    <property type="match status" value="1"/>
</dbReference>
<dbReference type="NCBIfam" id="TIGR00254">
    <property type="entry name" value="GGDEF"/>
    <property type="match status" value="1"/>
</dbReference>
<dbReference type="OrthoDB" id="9813903at2"/>
<dbReference type="InterPro" id="IPR050469">
    <property type="entry name" value="Diguanylate_Cyclase"/>
</dbReference>
<keyword evidence="5" id="KW-1133">Transmembrane helix</keyword>
<keyword evidence="6" id="KW-0472">Membrane</keyword>
<dbReference type="PROSITE" id="PS50887">
    <property type="entry name" value="GGDEF"/>
    <property type="match status" value="1"/>
</dbReference>
<protein>
    <recommendedName>
        <fullName evidence="2">diguanylate cyclase</fullName>
        <ecNumber evidence="2">2.7.7.65</ecNumber>
    </recommendedName>
</protein>
<dbReference type="PANTHER" id="PTHR45138:SF9">
    <property type="entry name" value="DIGUANYLATE CYCLASE DGCM-RELATED"/>
    <property type="match status" value="1"/>
</dbReference>
<dbReference type="InterPro" id="IPR000160">
    <property type="entry name" value="GGDEF_dom"/>
</dbReference>
<keyword evidence="10" id="KW-1185">Reference proteome</keyword>
<dbReference type="AlphaFoldDB" id="A0A410GG26"/>
<evidence type="ECO:0000256" key="2">
    <source>
        <dbReference type="ARBA" id="ARBA00012528"/>
    </source>
</evidence>
<evidence type="ECO:0000256" key="6">
    <source>
        <dbReference type="ARBA" id="ARBA00023136"/>
    </source>
</evidence>
<comment type="catalytic activity">
    <reaction evidence="7">
        <text>2 GTP = 3',3'-c-di-GMP + 2 diphosphate</text>
        <dbReference type="Rhea" id="RHEA:24898"/>
        <dbReference type="ChEBI" id="CHEBI:33019"/>
        <dbReference type="ChEBI" id="CHEBI:37565"/>
        <dbReference type="ChEBI" id="CHEBI:58805"/>
        <dbReference type="EC" id="2.7.7.65"/>
    </reaction>
</comment>
<evidence type="ECO:0000256" key="7">
    <source>
        <dbReference type="ARBA" id="ARBA00034247"/>
    </source>
</evidence>
<keyword evidence="4" id="KW-0812">Transmembrane</keyword>
<evidence type="ECO:0000313" key="10">
    <source>
        <dbReference type="Proteomes" id="UP000283474"/>
    </source>
</evidence>
<evidence type="ECO:0000256" key="5">
    <source>
        <dbReference type="ARBA" id="ARBA00022989"/>
    </source>
</evidence>
<dbReference type="EC" id="2.7.7.65" evidence="2"/>
<evidence type="ECO:0000256" key="3">
    <source>
        <dbReference type="ARBA" id="ARBA00022475"/>
    </source>
</evidence>
<dbReference type="PANTHER" id="PTHR45138">
    <property type="entry name" value="REGULATORY COMPONENTS OF SENSORY TRANSDUCTION SYSTEM"/>
    <property type="match status" value="1"/>
</dbReference>
<name>A0A410GG26_9BURK</name>
<evidence type="ECO:0000256" key="4">
    <source>
        <dbReference type="ARBA" id="ARBA00022692"/>
    </source>
</evidence>
<dbReference type="InterPro" id="IPR033479">
    <property type="entry name" value="dCache_1"/>
</dbReference>
<comment type="subcellular location">
    <subcellularLocation>
        <location evidence="1">Cell membrane</location>
        <topology evidence="1">Multi-pass membrane protein</topology>
    </subcellularLocation>
</comment>
<dbReference type="EMBL" id="CP022987">
    <property type="protein sequence ID" value="QAA95244.1"/>
    <property type="molecule type" value="Genomic_DNA"/>
</dbReference>
<reference evidence="9 10" key="1">
    <citation type="submission" date="2017-08" db="EMBL/GenBank/DDBJ databases">
        <authorList>
            <person name="Park S.-J."/>
            <person name="Kim H."/>
        </authorList>
    </citation>
    <scope>NUCLEOTIDE SEQUENCE [LARGE SCALE GENOMIC DNA]</scope>
    <source>
        <strain evidence="10">ye3</strain>
    </source>
</reference>
<proteinExistence type="predicted"/>
<dbReference type="SUPFAM" id="SSF55073">
    <property type="entry name" value="Nucleotide cyclase"/>
    <property type="match status" value="1"/>
</dbReference>
<dbReference type="RefSeq" id="WP_128356237.1">
    <property type="nucleotide sequence ID" value="NZ_CP022987.1"/>
</dbReference>
<sequence>MSSRRSSRLNLRQLIVFLSVAGILVTLANSLYAIYQVQRNELISNALNSNLAYANKLAEISDAFLRSARKQLAYSATLLPDLLNDEQVLDQETSRLLSQANAFNAVVVVNADGVIVSAAPATLAIEGVKLGTANAMQSLHARRPIVTDPFVSPAGNYVVSMSHPLFAVDGTYLGYVAGAIYLEEQNLLHNVLKYHHYEDGSYVYVVDRNKTLIYHPEMQRVGEIISGNPVIDRVVLGQHGAMPAVNSKGVAMLAGHAPVTEAGWGIVMQRARSSTLAALDDFVFDVFSKIAPLGLLTLLLTWIAANAIAKPLRQLARHARNMNNKDAEGSIATTRSWYFEADQLRRALLKGVKYMQAKIERLHADSSTDPLTGLLNRRGLEEVLVRHAASGVPFSIIILDVDRFKLINDTHGHGVGDDVIRALADLMRANTGQGDTLCRAGGDEFLLLLPGADTATAALTAERLRAVAANTSMTEVGKITLSLGIAYWPGGDTPISTTLKEADDALYDAKRSGRDQYKIATSA</sequence>
<dbReference type="SMART" id="SM00267">
    <property type="entry name" value="GGDEF"/>
    <property type="match status" value="1"/>
</dbReference>
<evidence type="ECO:0000259" key="8">
    <source>
        <dbReference type="PROSITE" id="PS50887"/>
    </source>
</evidence>
<dbReference type="CDD" id="cd01949">
    <property type="entry name" value="GGDEF"/>
    <property type="match status" value="1"/>
</dbReference>
<gene>
    <name evidence="9" type="ORF">CKA81_16270</name>
</gene>
<dbReference type="GO" id="GO:0052621">
    <property type="term" value="F:diguanylate cyclase activity"/>
    <property type="evidence" value="ECO:0007669"/>
    <property type="project" value="UniProtKB-EC"/>
</dbReference>
<dbReference type="CDD" id="cd12914">
    <property type="entry name" value="PDC1_DGC_like"/>
    <property type="match status" value="1"/>
</dbReference>
<dbReference type="Proteomes" id="UP000283474">
    <property type="component" value="Chromosome"/>
</dbReference>
<dbReference type="InterPro" id="IPR029151">
    <property type="entry name" value="Sensor-like_sf"/>
</dbReference>
<dbReference type="Pfam" id="PF02743">
    <property type="entry name" value="dCache_1"/>
    <property type="match status" value="1"/>
</dbReference>
<accession>A0A410GG26</accession>
<evidence type="ECO:0000313" key="9">
    <source>
        <dbReference type="EMBL" id="QAA95244.1"/>
    </source>
</evidence>
<evidence type="ECO:0000256" key="1">
    <source>
        <dbReference type="ARBA" id="ARBA00004651"/>
    </source>
</evidence>
<organism evidence="9 10">
    <name type="scientific">Pollutimonas thiosulfatoxidans</name>
    <dbReference type="NCBI Taxonomy" id="2028345"/>
    <lineage>
        <taxon>Bacteria</taxon>
        <taxon>Pseudomonadati</taxon>
        <taxon>Pseudomonadota</taxon>
        <taxon>Betaproteobacteria</taxon>
        <taxon>Burkholderiales</taxon>
        <taxon>Alcaligenaceae</taxon>
        <taxon>Pollutimonas</taxon>
    </lineage>
</organism>
<dbReference type="InterPro" id="IPR043128">
    <property type="entry name" value="Rev_trsase/Diguanyl_cyclase"/>
</dbReference>
<dbReference type="SUPFAM" id="SSF103190">
    <property type="entry name" value="Sensory domain-like"/>
    <property type="match status" value="1"/>
</dbReference>
<dbReference type="Pfam" id="PF00990">
    <property type="entry name" value="GGDEF"/>
    <property type="match status" value="1"/>
</dbReference>
<dbReference type="KEGG" id="pus:CKA81_16270"/>